<dbReference type="EMBL" id="UYRV01030427">
    <property type="protein sequence ID" value="VDK84740.1"/>
    <property type="molecule type" value="Genomic_DNA"/>
</dbReference>
<organism evidence="1 2">
    <name type="scientific">Cylicostephanus goldi</name>
    <name type="common">Nematode worm</name>
    <dbReference type="NCBI Taxonomy" id="71465"/>
    <lineage>
        <taxon>Eukaryota</taxon>
        <taxon>Metazoa</taxon>
        <taxon>Ecdysozoa</taxon>
        <taxon>Nematoda</taxon>
        <taxon>Chromadorea</taxon>
        <taxon>Rhabditida</taxon>
        <taxon>Rhabditina</taxon>
        <taxon>Rhabditomorpha</taxon>
        <taxon>Strongyloidea</taxon>
        <taxon>Strongylidae</taxon>
        <taxon>Cylicostephanus</taxon>
    </lineage>
</organism>
<keyword evidence="2" id="KW-1185">Reference proteome</keyword>
<evidence type="ECO:0000313" key="2">
    <source>
        <dbReference type="Proteomes" id="UP000271889"/>
    </source>
</evidence>
<name>A0A3P6U0W9_CYLGO</name>
<accession>A0A3P6U0W9</accession>
<feature type="non-terminal residue" evidence="1">
    <location>
        <position position="1"/>
    </location>
</feature>
<gene>
    <name evidence="1" type="ORF">CGOC_LOCUS8340</name>
</gene>
<sequence length="224" mass="24945">GRGSPGVSEDTVRIETSEENRFEPLAEKVRTAIDSAESIAFAEPTNLQQLQEAKRILLSQEPTLSTLSDIAEEKAKSGNVDYVDSISSLMEQYNSVKYGIEDQLDQLRPEGPKEPQLYEEEQATTEIPMEEDKFRALVEEVRHAIDTAESIAFAENIDPQQLRDAKRVLSSQEPSLSTLTTIAEEKAKSGDADYMDIIAPLMEQFTSVSYGINDQLDESGLQVR</sequence>
<evidence type="ECO:0000313" key="1">
    <source>
        <dbReference type="EMBL" id="VDK84740.1"/>
    </source>
</evidence>
<reference evidence="1 2" key="1">
    <citation type="submission" date="2018-11" db="EMBL/GenBank/DDBJ databases">
        <authorList>
            <consortium name="Pathogen Informatics"/>
        </authorList>
    </citation>
    <scope>NUCLEOTIDE SEQUENCE [LARGE SCALE GENOMIC DNA]</scope>
</reference>
<dbReference type="Proteomes" id="UP000271889">
    <property type="component" value="Unassembled WGS sequence"/>
</dbReference>
<dbReference type="AlphaFoldDB" id="A0A3P6U0W9"/>
<proteinExistence type="predicted"/>
<protein>
    <submittedName>
        <fullName evidence="1">Uncharacterized protein</fullName>
    </submittedName>
</protein>